<gene>
    <name evidence="2" type="ORF">MMAB1_1410</name>
</gene>
<evidence type="ECO:0000313" key="3">
    <source>
        <dbReference type="Proteomes" id="UP000069850"/>
    </source>
</evidence>
<dbReference type="AlphaFoldDB" id="A0A0X3BKY9"/>
<evidence type="ECO:0000313" key="2">
    <source>
        <dbReference type="EMBL" id="CVK32623.1"/>
    </source>
</evidence>
<accession>A0A0X3BKY9</accession>
<organism evidence="2 3">
    <name type="scientific">Methanoculleus bourgensis</name>
    <dbReference type="NCBI Taxonomy" id="83986"/>
    <lineage>
        <taxon>Archaea</taxon>
        <taxon>Methanobacteriati</taxon>
        <taxon>Methanobacteriota</taxon>
        <taxon>Stenosarchaea group</taxon>
        <taxon>Methanomicrobia</taxon>
        <taxon>Methanomicrobiales</taxon>
        <taxon>Methanomicrobiaceae</taxon>
        <taxon>Methanoculleus</taxon>
    </lineage>
</organism>
<feature type="region of interest" description="Disordered" evidence="1">
    <location>
        <begin position="119"/>
        <end position="145"/>
    </location>
</feature>
<proteinExistence type="predicted"/>
<dbReference type="EMBL" id="LT158599">
    <property type="protein sequence ID" value="CVK32623.1"/>
    <property type="molecule type" value="Genomic_DNA"/>
</dbReference>
<dbReference type="Proteomes" id="UP000069850">
    <property type="component" value="Chromosome 1"/>
</dbReference>
<sequence>MPGRGHGSDQRSLKRPPVTGIATLCGCAHPSHLDVCCPGQNPSRGIRFVHQRHERAIAAEKGYQSAAVPQIPVSSTPLFFAVNVLVRLNPKKLLLTRFSLRNVRARMFPEEMLAPVARSTPAFNRPREHERGSSHSSARTDRRRS</sequence>
<name>A0A0X3BKY9_9EURY</name>
<evidence type="ECO:0000256" key="1">
    <source>
        <dbReference type="SAM" id="MobiDB-lite"/>
    </source>
</evidence>
<dbReference type="KEGG" id="mema:MMAB1_1410"/>
<reference evidence="2 3" key="1">
    <citation type="submission" date="2016-01" db="EMBL/GenBank/DDBJ databases">
        <authorList>
            <person name="Manzoor S."/>
        </authorList>
    </citation>
    <scope>NUCLEOTIDE SEQUENCE [LARGE SCALE GENOMIC DNA]</scope>
    <source>
        <strain evidence="2">Methanoculleus sp MAB1</strain>
    </source>
</reference>
<dbReference type="PROSITE" id="PS51257">
    <property type="entry name" value="PROKAR_LIPOPROTEIN"/>
    <property type="match status" value="1"/>
</dbReference>
<protein>
    <submittedName>
        <fullName evidence="2">Uncharacterized protein</fullName>
    </submittedName>
</protein>